<organism evidence="1 2">
    <name type="scientific">Cytospora paraplurivora</name>
    <dbReference type="NCBI Taxonomy" id="2898453"/>
    <lineage>
        <taxon>Eukaryota</taxon>
        <taxon>Fungi</taxon>
        <taxon>Dikarya</taxon>
        <taxon>Ascomycota</taxon>
        <taxon>Pezizomycotina</taxon>
        <taxon>Sordariomycetes</taxon>
        <taxon>Sordariomycetidae</taxon>
        <taxon>Diaporthales</taxon>
        <taxon>Cytosporaceae</taxon>
        <taxon>Cytospora</taxon>
    </lineage>
</organism>
<evidence type="ECO:0000313" key="1">
    <source>
        <dbReference type="EMBL" id="KAK7747957.1"/>
    </source>
</evidence>
<name>A0AAN9UJF3_9PEZI</name>
<gene>
    <name evidence="1" type="ORF">SLS53_001209</name>
</gene>
<dbReference type="EMBL" id="JAJSPL020000003">
    <property type="protein sequence ID" value="KAK7747957.1"/>
    <property type="molecule type" value="Genomic_DNA"/>
</dbReference>
<protein>
    <submittedName>
        <fullName evidence="1">Uncharacterized protein</fullName>
    </submittedName>
</protein>
<proteinExistence type="predicted"/>
<sequence length="60" mass="6928">MVLSEQSTRPEQFIDIQHGSASLKLVLKRTRGTMIKTTYEWLDLILNEDKVLSMPRKAPL</sequence>
<reference evidence="1 2" key="1">
    <citation type="journal article" date="2023" name="PLoS ONE">
        <title>Cytospora paraplurivora sp. nov. isolated from orchards with fruit tree decline syndrome in Ontario, Canada.</title>
        <authorList>
            <person name="Ilyukhin E."/>
            <person name="Nguyen H.D.T."/>
            <person name="Castle A.J."/>
            <person name="Ellouze W."/>
        </authorList>
    </citation>
    <scope>NUCLEOTIDE SEQUENCE [LARGE SCALE GENOMIC DNA]</scope>
    <source>
        <strain evidence="1 2">FDS-564</strain>
    </source>
</reference>
<comment type="caution">
    <text evidence="1">The sequence shown here is derived from an EMBL/GenBank/DDBJ whole genome shotgun (WGS) entry which is preliminary data.</text>
</comment>
<accession>A0AAN9UJF3</accession>
<dbReference type="Proteomes" id="UP001320245">
    <property type="component" value="Unassembled WGS sequence"/>
</dbReference>
<dbReference type="AlphaFoldDB" id="A0AAN9UJF3"/>
<keyword evidence="2" id="KW-1185">Reference proteome</keyword>
<evidence type="ECO:0000313" key="2">
    <source>
        <dbReference type="Proteomes" id="UP001320245"/>
    </source>
</evidence>